<dbReference type="PATRIC" id="fig|155920.8.peg.1871"/>
<accession>A0A060H6Z6</accession>
<evidence type="ECO:0000313" key="3">
    <source>
        <dbReference type="Proteomes" id="UP000027215"/>
    </source>
</evidence>
<organism evidence="2 3">
    <name type="scientific">Xylella fastidiosa subsp. sandyi Ann-1</name>
    <dbReference type="NCBI Taxonomy" id="155920"/>
    <lineage>
        <taxon>Bacteria</taxon>
        <taxon>Pseudomonadati</taxon>
        <taxon>Pseudomonadota</taxon>
        <taxon>Gammaproteobacteria</taxon>
        <taxon>Lysobacterales</taxon>
        <taxon>Lysobacteraceae</taxon>
        <taxon>Xylella</taxon>
    </lineage>
</organism>
<dbReference type="HOGENOM" id="CLU_2940906_0_0_6"/>
<evidence type="ECO:0000256" key="1">
    <source>
        <dbReference type="SAM" id="Phobius"/>
    </source>
</evidence>
<dbReference type="Proteomes" id="UP000027215">
    <property type="component" value="Chromosome"/>
</dbReference>
<evidence type="ECO:0000313" key="2">
    <source>
        <dbReference type="EMBL" id="AIC11348.1"/>
    </source>
</evidence>
<keyword evidence="1" id="KW-1133">Transmembrane helix</keyword>
<dbReference type="EMBL" id="CP006696">
    <property type="protein sequence ID" value="AIC11348.1"/>
    <property type="molecule type" value="Genomic_DNA"/>
</dbReference>
<feature type="transmembrane region" description="Helical" evidence="1">
    <location>
        <begin position="26"/>
        <end position="45"/>
    </location>
</feature>
<dbReference type="AlphaFoldDB" id="A0A060H6Z6"/>
<gene>
    <name evidence="2" type="ORF">D934_08095</name>
</gene>
<name>A0A060H6Z6_XYLFS</name>
<reference evidence="2 3" key="1">
    <citation type="submission" date="2013-08" db="EMBL/GenBank/DDBJ databases">
        <authorList>
            <person name="Stouthamer R."/>
            <person name="Nunney L."/>
        </authorList>
    </citation>
    <scope>NUCLEOTIDE SEQUENCE [LARGE SCALE GENOMIC DNA]</scope>
    <source>
        <strain evidence="3">ann-1</strain>
    </source>
</reference>
<proteinExistence type="predicted"/>
<dbReference type="KEGG" id="xfs:D934_08095"/>
<protein>
    <submittedName>
        <fullName evidence="2">Uncharacterized protein</fullName>
    </submittedName>
</protein>
<sequence length="64" mass="7086">MMERCIGDVEVAQYGCRGQGSALDQMVCHVAVWLYCLVSLIAVLIDRDRDRDRDSCASDDGCVC</sequence>
<keyword evidence="1" id="KW-0812">Transmembrane</keyword>
<keyword evidence="1" id="KW-0472">Membrane</keyword>